<evidence type="ECO:0000313" key="1">
    <source>
        <dbReference type="EMBL" id="MFC4220068.1"/>
    </source>
</evidence>
<dbReference type="PROSITE" id="PS51257">
    <property type="entry name" value="PROKAR_LIPOPROTEIN"/>
    <property type="match status" value="1"/>
</dbReference>
<dbReference type="RefSeq" id="WP_379763400.1">
    <property type="nucleotide sequence ID" value="NZ_JBHSCL010000004.1"/>
</dbReference>
<proteinExistence type="predicted"/>
<name>A0ABV8PJ56_9FLAO</name>
<dbReference type="Proteomes" id="UP001595841">
    <property type="component" value="Unassembled WGS sequence"/>
</dbReference>
<evidence type="ECO:0000313" key="2">
    <source>
        <dbReference type="Proteomes" id="UP001595841"/>
    </source>
</evidence>
<sequence length="206" mass="23262">MKTPHIFILFFTVLVLSACGNSKKKEETTSTSDTAEKKVKTTHGTDNTIQLKQHGDYTQLYAASEDCKLTTSQLAEALGYGADQVQEQSNYQGSCWFKVTHPDNFTVNYGISLEKWGDTNIVEDQIKSGLKNEMIEVSISESGDTYIKRHPVQGFLLLLNTNYGNPIKVSYSYLNPNGPKLTDSQRDEQKKNTYKIANYLINHYQN</sequence>
<dbReference type="EMBL" id="JBHSCL010000004">
    <property type="protein sequence ID" value="MFC4220068.1"/>
    <property type="molecule type" value="Genomic_DNA"/>
</dbReference>
<protein>
    <submittedName>
        <fullName evidence="1">Uncharacterized protein</fullName>
    </submittedName>
</protein>
<reference evidence="2" key="1">
    <citation type="journal article" date="2019" name="Int. J. Syst. Evol. Microbiol.">
        <title>The Global Catalogue of Microorganisms (GCM) 10K type strain sequencing project: providing services to taxonomists for standard genome sequencing and annotation.</title>
        <authorList>
            <consortium name="The Broad Institute Genomics Platform"/>
            <consortium name="The Broad Institute Genome Sequencing Center for Infectious Disease"/>
            <person name="Wu L."/>
            <person name="Ma J."/>
        </authorList>
    </citation>
    <scope>NUCLEOTIDE SEQUENCE [LARGE SCALE GENOMIC DNA]</scope>
    <source>
        <strain evidence="2">CGMCC 1.15774</strain>
    </source>
</reference>
<gene>
    <name evidence="1" type="ORF">ACFOWS_07985</name>
</gene>
<accession>A0ABV8PJ56</accession>
<comment type="caution">
    <text evidence="1">The sequence shown here is derived from an EMBL/GenBank/DDBJ whole genome shotgun (WGS) entry which is preliminary data.</text>
</comment>
<keyword evidence="2" id="KW-1185">Reference proteome</keyword>
<organism evidence="1 2">
    <name type="scientific">Flagellimonas marina</name>
    <dbReference type="NCBI Taxonomy" id="1775168"/>
    <lineage>
        <taxon>Bacteria</taxon>
        <taxon>Pseudomonadati</taxon>
        <taxon>Bacteroidota</taxon>
        <taxon>Flavobacteriia</taxon>
        <taxon>Flavobacteriales</taxon>
        <taxon>Flavobacteriaceae</taxon>
        <taxon>Flagellimonas</taxon>
    </lineage>
</organism>